<proteinExistence type="predicted"/>
<keyword evidence="2" id="KW-1185">Reference proteome</keyword>
<dbReference type="EMBL" id="GL888191">
    <property type="protein sequence ID" value="EGI65449.1"/>
    <property type="molecule type" value="Genomic_DNA"/>
</dbReference>
<gene>
    <name evidence="1" type="ORF">G5I_06071</name>
</gene>
<evidence type="ECO:0000313" key="2">
    <source>
        <dbReference type="Proteomes" id="UP000007755"/>
    </source>
</evidence>
<sequence>MGRKIGPKRTETTEGAWRKRSGKKKILVKEDENQLDTTNRLARISKIFAAFEFVCFLSEERLTGCDKETYPAKYLITPREDQMTYTRPTCNFLSVRYASGWCETLTLNQSARKRTRRRGRKRRRRREEQEIFKLIRPFLLIVMLLNYQNDVKVKLLMKDNIVKLSQFEE</sequence>
<reference evidence="1" key="1">
    <citation type="submission" date="2011-02" db="EMBL/GenBank/DDBJ databases">
        <title>The genome of the leaf-cutting ant Acromyrmex echinatior suggests key adaptations to social evolution and fungus farming.</title>
        <authorList>
            <person name="Nygaard S."/>
            <person name="Zhang G."/>
        </authorList>
    </citation>
    <scope>NUCLEOTIDE SEQUENCE</scope>
</reference>
<organism evidence="2">
    <name type="scientific">Acromyrmex echinatior</name>
    <name type="common">Panamanian leafcutter ant</name>
    <name type="synonym">Acromyrmex octospinosus echinatior</name>
    <dbReference type="NCBI Taxonomy" id="103372"/>
    <lineage>
        <taxon>Eukaryota</taxon>
        <taxon>Metazoa</taxon>
        <taxon>Ecdysozoa</taxon>
        <taxon>Arthropoda</taxon>
        <taxon>Hexapoda</taxon>
        <taxon>Insecta</taxon>
        <taxon>Pterygota</taxon>
        <taxon>Neoptera</taxon>
        <taxon>Endopterygota</taxon>
        <taxon>Hymenoptera</taxon>
        <taxon>Apocrita</taxon>
        <taxon>Aculeata</taxon>
        <taxon>Formicoidea</taxon>
        <taxon>Formicidae</taxon>
        <taxon>Myrmicinae</taxon>
        <taxon>Acromyrmex</taxon>
    </lineage>
</organism>
<name>F4WK28_ACREC</name>
<accession>F4WK28</accession>
<protein>
    <submittedName>
        <fullName evidence="1">Uncharacterized protein</fullName>
    </submittedName>
</protein>
<dbReference type="InParanoid" id="F4WK28"/>
<dbReference type="AlphaFoldDB" id="F4WK28"/>
<dbReference type="Proteomes" id="UP000007755">
    <property type="component" value="Unassembled WGS sequence"/>
</dbReference>
<evidence type="ECO:0000313" key="1">
    <source>
        <dbReference type="EMBL" id="EGI65449.1"/>
    </source>
</evidence>